<sequence>MRHAARLTGLTKVDEMEREVLDAALDISRMGSAMLLRLDENGAVGARRAVGPLAVELESLPGRTLRRLAHSVQEGASRYTIAPGDRDRPVVQLPGTKIRTLLALPVIAEGAAREVLLLADRRAKAVTTDEIELLEMLCAQAGSALRVAGLVRELRTQAATDPLTGLGHHRTFHTKLRRLRGRRIAVLLLDLDGFKQVNDTHGHQAGDRLLREVAATLSDALRRGDELFRIGGDEFGALLRVQHESEAMEAAERLVEAAATLGEVTVSIGVAMCEEDEPVESVLGRADRALYDVKQSGRNAAALA</sequence>
<name>A0ABY5PE41_9ACTN</name>
<dbReference type="SUPFAM" id="SSF55781">
    <property type="entry name" value="GAF domain-like"/>
    <property type="match status" value="1"/>
</dbReference>
<feature type="domain" description="GGDEF" evidence="1">
    <location>
        <begin position="182"/>
        <end position="304"/>
    </location>
</feature>
<dbReference type="SMART" id="SM00267">
    <property type="entry name" value="GGDEF"/>
    <property type="match status" value="1"/>
</dbReference>
<dbReference type="Gene3D" id="3.30.70.270">
    <property type="match status" value="1"/>
</dbReference>
<dbReference type="InterPro" id="IPR043128">
    <property type="entry name" value="Rev_trsase/Diguanyl_cyclase"/>
</dbReference>
<dbReference type="PANTHER" id="PTHR45138:SF9">
    <property type="entry name" value="DIGUANYLATE CYCLASE DGCM-RELATED"/>
    <property type="match status" value="1"/>
</dbReference>
<gene>
    <name evidence="2" type="ORF">LRS13_20050</name>
</gene>
<dbReference type="PANTHER" id="PTHR45138">
    <property type="entry name" value="REGULATORY COMPONENTS OF SENSORY TRANSDUCTION SYSTEM"/>
    <property type="match status" value="1"/>
</dbReference>
<dbReference type="CDD" id="cd01949">
    <property type="entry name" value="GGDEF"/>
    <property type="match status" value="1"/>
</dbReference>
<accession>A0ABY5PE41</accession>
<dbReference type="Gene3D" id="3.30.450.40">
    <property type="match status" value="1"/>
</dbReference>
<dbReference type="Proteomes" id="UP001058860">
    <property type="component" value="Chromosome"/>
</dbReference>
<evidence type="ECO:0000313" key="2">
    <source>
        <dbReference type="EMBL" id="UUY02954.1"/>
    </source>
</evidence>
<dbReference type="PROSITE" id="PS50887">
    <property type="entry name" value="GGDEF"/>
    <property type="match status" value="1"/>
</dbReference>
<keyword evidence="3" id="KW-1185">Reference proteome</keyword>
<proteinExistence type="predicted"/>
<dbReference type="InterPro" id="IPR029787">
    <property type="entry name" value="Nucleotide_cyclase"/>
</dbReference>
<dbReference type="InterPro" id="IPR003018">
    <property type="entry name" value="GAF"/>
</dbReference>
<dbReference type="NCBIfam" id="TIGR00254">
    <property type="entry name" value="GGDEF"/>
    <property type="match status" value="1"/>
</dbReference>
<dbReference type="EMBL" id="CP088295">
    <property type="protein sequence ID" value="UUY02954.1"/>
    <property type="molecule type" value="Genomic_DNA"/>
</dbReference>
<dbReference type="SUPFAM" id="SSF55073">
    <property type="entry name" value="Nucleotide cyclase"/>
    <property type="match status" value="1"/>
</dbReference>
<organism evidence="2 3">
    <name type="scientific">Svornostia abyssi</name>
    <dbReference type="NCBI Taxonomy" id="2898438"/>
    <lineage>
        <taxon>Bacteria</taxon>
        <taxon>Bacillati</taxon>
        <taxon>Actinomycetota</taxon>
        <taxon>Thermoleophilia</taxon>
        <taxon>Solirubrobacterales</taxon>
        <taxon>Baekduiaceae</taxon>
        <taxon>Svornostia</taxon>
    </lineage>
</organism>
<dbReference type="InterPro" id="IPR029016">
    <property type="entry name" value="GAF-like_dom_sf"/>
</dbReference>
<dbReference type="RefSeq" id="WP_353863474.1">
    <property type="nucleotide sequence ID" value="NZ_CP088295.1"/>
</dbReference>
<protein>
    <submittedName>
        <fullName evidence="2">Sensor domain-containing diguanylate cyclase</fullName>
    </submittedName>
</protein>
<dbReference type="Pfam" id="PF13185">
    <property type="entry name" value="GAF_2"/>
    <property type="match status" value="1"/>
</dbReference>
<evidence type="ECO:0000313" key="3">
    <source>
        <dbReference type="Proteomes" id="UP001058860"/>
    </source>
</evidence>
<dbReference type="InterPro" id="IPR050469">
    <property type="entry name" value="Diguanylate_Cyclase"/>
</dbReference>
<dbReference type="Pfam" id="PF00990">
    <property type="entry name" value="GGDEF"/>
    <property type="match status" value="1"/>
</dbReference>
<evidence type="ECO:0000259" key="1">
    <source>
        <dbReference type="PROSITE" id="PS50887"/>
    </source>
</evidence>
<dbReference type="InterPro" id="IPR000160">
    <property type="entry name" value="GGDEF_dom"/>
</dbReference>
<reference evidence="3" key="1">
    <citation type="submission" date="2021-11" db="EMBL/GenBank/DDBJ databases">
        <title>Cultivation dependent microbiological survey of springs from the worlds oldest radium mine currently devoted to the extraction of radon-saturated water.</title>
        <authorList>
            <person name="Kapinusova G."/>
            <person name="Smrhova T."/>
            <person name="Strejcek M."/>
            <person name="Suman J."/>
            <person name="Jani K."/>
            <person name="Pajer P."/>
            <person name="Uhlik O."/>
        </authorList>
    </citation>
    <scope>NUCLEOTIDE SEQUENCE [LARGE SCALE GENOMIC DNA]</scope>
    <source>
        <strain evidence="3">J379</strain>
    </source>
</reference>